<organism evidence="3 4">
    <name type="scientific">Rhizobium binae</name>
    <dbReference type="NCBI Taxonomy" id="1138190"/>
    <lineage>
        <taxon>Bacteria</taxon>
        <taxon>Pseudomonadati</taxon>
        <taxon>Pseudomonadota</taxon>
        <taxon>Alphaproteobacteria</taxon>
        <taxon>Hyphomicrobiales</taxon>
        <taxon>Rhizobiaceae</taxon>
        <taxon>Rhizobium/Agrobacterium group</taxon>
        <taxon>Rhizobium</taxon>
    </lineage>
</organism>
<dbReference type="InterPro" id="IPR036265">
    <property type="entry name" value="HIT-like_sf"/>
</dbReference>
<proteinExistence type="predicted"/>
<keyword evidence="4" id="KW-1185">Reference proteome</keyword>
<feature type="short sequence motif" description="Histidine triad motif" evidence="1">
    <location>
        <begin position="122"/>
        <end position="126"/>
    </location>
</feature>
<evidence type="ECO:0000313" key="3">
    <source>
        <dbReference type="EMBL" id="MET3756717.1"/>
    </source>
</evidence>
<dbReference type="GeneID" id="91151169"/>
<dbReference type="EMBL" id="JBEPMY010000012">
    <property type="protein sequence ID" value="MET3756717.1"/>
    <property type="molecule type" value="Genomic_DNA"/>
</dbReference>
<dbReference type="PROSITE" id="PS51084">
    <property type="entry name" value="HIT_2"/>
    <property type="match status" value="1"/>
</dbReference>
<dbReference type="Pfam" id="PF01230">
    <property type="entry name" value="HIT"/>
    <property type="match status" value="1"/>
</dbReference>
<protein>
    <submittedName>
        <fullName evidence="3">Histidine triad (HIT) family protein</fullName>
    </submittedName>
</protein>
<dbReference type="SUPFAM" id="SSF54197">
    <property type="entry name" value="HIT-like"/>
    <property type="match status" value="1"/>
</dbReference>
<evidence type="ECO:0000259" key="2">
    <source>
        <dbReference type="PROSITE" id="PS51084"/>
    </source>
</evidence>
<reference evidence="3 4" key="1">
    <citation type="submission" date="2024-06" db="EMBL/GenBank/DDBJ databases">
        <title>Genomic Encyclopedia of Type Strains, Phase IV (KMG-IV): sequencing the most valuable type-strain genomes for metagenomic binning, comparative biology and taxonomic classification.</title>
        <authorList>
            <person name="Goeker M."/>
        </authorList>
    </citation>
    <scope>NUCLEOTIDE SEQUENCE [LARGE SCALE GENOMIC DNA]</scope>
    <source>
        <strain evidence="3 4">DSM 29288</strain>
    </source>
</reference>
<name>A0ABV2MN35_9HYPH</name>
<dbReference type="PANTHER" id="PTHR46648">
    <property type="entry name" value="HIT FAMILY PROTEIN 1"/>
    <property type="match status" value="1"/>
</dbReference>
<dbReference type="PANTHER" id="PTHR46648:SF1">
    <property type="entry name" value="ADENOSINE 5'-MONOPHOSPHORAMIDASE HNT1"/>
    <property type="match status" value="1"/>
</dbReference>
<dbReference type="InterPro" id="IPR001310">
    <property type="entry name" value="Histidine_triad_HIT"/>
</dbReference>
<gene>
    <name evidence="3" type="ORF">ABID08_004095</name>
</gene>
<dbReference type="RefSeq" id="WP_168301193.1">
    <property type="nucleotide sequence ID" value="NZ_CP071605.1"/>
</dbReference>
<accession>A0ABV2MN35</accession>
<evidence type="ECO:0000256" key="1">
    <source>
        <dbReference type="PROSITE-ProRule" id="PRU00464"/>
    </source>
</evidence>
<dbReference type="Gene3D" id="3.30.428.10">
    <property type="entry name" value="HIT-like"/>
    <property type="match status" value="1"/>
</dbReference>
<sequence>MKKTSGGRPDDRHPFDIETYVRDIAIRPCFICGLVKGDPIYFHHRIFEDEETIIFLSKYPTLPGYCLVCPREHREDLARGMSTDEYLRLQEKVHVLSRALKSVFDAERIYVLSLGSHQANSHLHFHVVPLPPGVPLEKQQYRALMAEHGVLQMPDDQMAELAQRIGAVYRLELSERR</sequence>
<dbReference type="InterPro" id="IPR011146">
    <property type="entry name" value="HIT-like"/>
</dbReference>
<comment type="caution">
    <text evidence="3">The sequence shown here is derived from an EMBL/GenBank/DDBJ whole genome shotgun (WGS) entry which is preliminary data.</text>
</comment>
<dbReference type="Proteomes" id="UP001549077">
    <property type="component" value="Unassembled WGS sequence"/>
</dbReference>
<evidence type="ECO:0000313" key="4">
    <source>
        <dbReference type="Proteomes" id="UP001549077"/>
    </source>
</evidence>
<feature type="domain" description="HIT" evidence="2">
    <location>
        <begin position="30"/>
        <end position="137"/>
    </location>
</feature>